<feature type="domain" description="J" evidence="3">
    <location>
        <begin position="2"/>
        <end position="72"/>
    </location>
</feature>
<dbReference type="Pfam" id="PF00226">
    <property type="entry name" value="DnaJ"/>
    <property type="match status" value="1"/>
</dbReference>
<evidence type="ECO:0000313" key="5">
    <source>
        <dbReference type="Proteomes" id="UP001314263"/>
    </source>
</evidence>
<organism evidence="4 5">
    <name type="scientific">Coccomyxa viridis</name>
    <dbReference type="NCBI Taxonomy" id="1274662"/>
    <lineage>
        <taxon>Eukaryota</taxon>
        <taxon>Viridiplantae</taxon>
        <taxon>Chlorophyta</taxon>
        <taxon>core chlorophytes</taxon>
        <taxon>Trebouxiophyceae</taxon>
        <taxon>Trebouxiophyceae incertae sedis</taxon>
        <taxon>Coccomyxaceae</taxon>
        <taxon>Coccomyxa</taxon>
    </lineage>
</organism>
<dbReference type="PROSITE" id="PS50076">
    <property type="entry name" value="DNAJ_2"/>
    <property type="match status" value="1"/>
</dbReference>
<dbReference type="GO" id="GO:0051087">
    <property type="term" value="F:protein-folding chaperone binding"/>
    <property type="evidence" value="ECO:0007669"/>
    <property type="project" value="TreeGrafter"/>
</dbReference>
<gene>
    <name evidence="4" type="ORF">CVIRNUC_008632</name>
</gene>
<name>A0AAV1IDT2_9CHLO</name>
<dbReference type="InterPro" id="IPR036869">
    <property type="entry name" value="J_dom_sf"/>
</dbReference>
<dbReference type="Gene3D" id="1.10.287.110">
    <property type="entry name" value="DnaJ domain"/>
    <property type="match status" value="1"/>
</dbReference>
<dbReference type="GO" id="GO:0005634">
    <property type="term" value="C:nucleus"/>
    <property type="evidence" value="ECO:0007669"/>
    <property type="project" value="TreeGrafter"/>
</dbReference>
<evidence type="ECO:0000259" key="3">
    <source>
        <dbReference type="PROSITE" id="PS50076"/>
    </source>
</evidence>
<dbReference type="EMBL" id="CAUYUE010000012">
    <property type="protein sequence ID" value="CAK0785423.1"/>
    <property type="molecule type" value="Genomic_DNA"/>
</dbReference>
<keyword evidence="5" id="KW-1185">Reference proteome</keyword>
<dbReference type="CDD" id="cd06257">
    <property type="entry name" value="DnaJ"/>
    <property type="match status" value="1"/>
</dbReference>
<dbReference type="SMART" id="SM00271">
    <property type="entry name" value="DnaJ"/>
    <property type="match status" value="1"/>
</dbReference>
<feature type="compositionally biased region" description="Basic and acidic residues" evidence="1">
    <location>
        <begin position="385"/>
        <end position="408"/>
    </location>
</feature>
<feature type="compositionally biased region" description="Low complexity" evidence="1">
    <location>
        <begin position="279"/>
        <end position="299"/>
    </location>
</feature>
<dbReference type="GO" id="GO:0044183">
    <property type="term" value="F:protein folding chaperone"/>
    <property type="evidence" value="ECO:0007669"/>
    <property type="project" value="TreeGrafter"/>
</dbReference>
<keyword evidence="2" id="KW-1133">Transmembrane helix</keyword>
<feature type="compositionally biased region" description="Polar residues" evidence="1">
    <location>
        <begin position="334"/>
        <end position="351"/>
    </location>
</feature>
<reference evidence="4 5" key="1">
    <citation type="submission" date="2023-10" db="EMBL/GenBank/DDBJ databases">
        <authorList>
            <person name="Maclean D."/>
            <person name="Macfadyen A."/>
        </authorList>
    </citation>
    <scope>NUCLEOTIDE SEQUENCE [LARGE SCALE GENOMIC DNA]</scope>
</reference>
<keyword evidence="2" id="KW-0472">Membrane</keyword>
<dbReference type="PANTHER" id="PTHR43948:SF14">
    <property type="entry name" value="PROTEIN DNAJ, PUTATIVE-RELATED"/>
    <property type="match status" value="1"/>
</dbReference>
<accession>A0AAV1IDT2</accession>
<evidence type="ECO:0000256" key="2">
    <source>
        <dbReference type="SAM" id="Phobius"/>
    </source>
</evidence>
<keyword evidence="2" id="KW-0812">Transmembrane</keyword>
<dbReference type="SUPFAM" id="SSF46565">
    <property type="entry name" value="Chaperone J-domain"/>
    <property type="match status" value="1"/>
</dbReference>
<feature type="region of interest" description="Disordered" evidence="1">
    <location>
        <begin position="215"/>
        <end position="251"/>
    </location>
</feature>
<evidence type="ECO:0000313" key="4">
    <source>
        <dbReference type="EMBL" id="CAK0785423.1"/>
    </source>
</evidence>
<feature type="transmembrane region" description="Helical" evidence="2">
    <location>
        <begin position="138"/>
        <end position="159"/>
    </location>
</feature>
<dbReference type="PRINTS" id="PR00625">
    <property type="entry name" value="JDOMAIN"/>
</dbReference>
<dbReference type="InterPro" id="IPR018253">
    <property type="entry name" value="DnaJ_domain_CS"/>
</dbReference>
<dbReference type="GO" id="GO:0005737">
    <property type="term" value="C:cytoplasm"/>
    <property type="evidence" value="ECO:0007669"/>
    <property type="project" value="TreeGrafter"/>
</dbReference>
<comment type="caution">
    <text evidence="4">The sequence shown here is derived from an EMBL/GenBank/DDBJ whole genome shotgun (WGS) entry which is preliminary data.</text>
</comment>
<dbReference type="PROSITE" id="PS00636">
    <property type="entry name" value="DNAJ_1"/>
    <property type="match status" value="1"/>
</dbReference>
<sequence length="419" mass="45127">MDFYRALGLSRGASQQEIRDAWRKKALENHPDRLQDATEFEKGEALRQFNHAKEAYEVLGDESKRAIYDSSGRSAVYAYEKQGRSPSSPYRAGFRTPRARSGWSNFTYQQQQYNTHGAVFGSLNPLRAFLRGMGRTDAYFHAAFGVILVAGFVFVAPAVDSLWEHLNRGKLFKHIGPEGGSSAPQARPVLSGSREEKLRAQGVPPAIIASMRSFEEQQLEQKPARAPSLGPQLSEQAEQRAVEQGPAQASETGIFPSQSAQQAGALEPFSNAAQIDEVSSLSSSEQLGESAEGGQLEAGPHALQESAAQPSPLAQGDGESDVDSSKAAMRKSQPEQQCRQSWPTPQSSAHEGQSHDRMASGEGPSRSEQPGLPAVAGQSTAGAEEGDHSTPDCSDAEKHDKGHTRTGDVDSEAPLNQGE</sequence>
<feature type="region of interest" description="Disordered" evidence="1">
    <location>
        <begin position="175"/>
        <end position="196"/>
    </location>
</feature>
<dbReference type="PANTHER" id="PTHR43948">
    <property type="entry name" value="DNAJ HOMOLOG SUBFAMILY B"/>
    <property type="match status" value="1"/>
</dbReference>
<dbReference type="GO" id="GO:0051082">
    <property type="term" value="F:unfolded protein binding"/>
    <property type="evidence" value="ECO:0007669"/>
    <property type="project" value="TreeGrafter"/>
</dbReference>
<dbReference type="Proteomes" id="UP001314263">
    <property type="component" value="Unassembled WGS sequence"/>
</dbReference>
<proteinExistence type="predicted"/>
<feature type="region of interest" description="Disordered" evidence="1">
    <location>
        <begin position="276"/>
        <end position="419"/>
    </location>
</feature>
<dbReference type="AlphaFoldDB" id="A0AAV1IDT2"/>
<protein>
    <recommendedName>
        <fullName evidence="3">J domain-containing protein</fullName>
    </recommendedName>
</protein>
<dbReference type="InterPro" id="IPR001623">
    <property type="entry name" value="DnaJ_domain"/>
</dbReference>
<evidence type="ECO:0000256" key="1">
    <source>
        <dbReference type="SAM" id="MobiDB-lite"/>
    </source>
</evidence>